<reference evidence="1" key="1">
    <citation type="journal article" date="2019" name="Sci. Rep.">
        <title>Draft genome of Tanacetum cinerariifolium, the natural source of mosquito coil.</title>
        <authorList>
            <person name="Yamashiro T."/>
            <person name="Shiraishi A."/>
            <person name="Satake H."/>
            <person name="Nakayama K."/>
        </authorList>
    </citation>
    <scope>NUCLEOTIDE SEQUENCE</scope>
</reference>
<comment type="caution">
    <text evidence="1">The sequence shown here is derived from an EMBL/GenBank/DDBJ whole genome shotgun (WGS) entry which is preliminary data.</text>
</comment>
<feature type="non-terminal residue" evidence="1">
    <location>
        <position position="1"/>
    </location>
</feature>
<sequence>CVSVGCTVDGKNPKDLQQEIADGDVEVPTD</sequence>
<keyword evidence="1" id="KW-0689">Ribosomal protein</keyword>
<dbReference type="Gene3D" id="1.10.10.250">
    <property type="entry name" value="Ribosomal protein L11, C-terminal domain"/>
    <property type="match status" value="1"/>
</dbReference>
<accession>A0A699T729</accession>
<dbReference type="EMBL" id="BKCJ011213915">
    <property type="protein sequence ID" value="GFD04766.1"/>
    <property type="molecule type" value="Genomic_DNA"/>
</dbReference>
<dbReference type="FunFam" id="1.10.10.250:FF:000019">
    <property type="entry name" value="Uncharacterized protein"/>
    <property type="match status" value="1"/>
</dbReference>
<gene>
    <name evidence="1" type="ORF">Tci_876735</name>
</gene>
<dbReference type="GO" id="GO:0005840">
    <property type="term" value="C:ribosome"/>
    <property type="evidence" value="ECO:0007669"/>
    <property type="project" value="UniProtKB-KW"/>
</dbReference>
<keyword evidence="1" id="KW-0687">Ribonucleoprotein</keyword>
<proteinExistence type="predicted"/>
<evidence type="ECO:0000313" key="1">
    <source>
        <dbReference type="EMBL" id="GFD04766.1"/>
    </source>
</evidence>
<dbReference type="AlphaFoldDB" id="A0A699T729"/>
<protein>
    <submittedName>
        <fullName evidence="1">60S ribosomal protein L12</fullName>
    </submittedName>
</protein>
<dbReference type="InterPro" id="IPR036769">
    <property type="entry name" value="Ribosomal_uL11_C_sf"/>
</dbReference>
<name>A0A699T729_TANCI</name>
<organism evidence="1">
    <name type="scientific">Tanacetum cinerariifolium</name>
    <name type="common">Dalmatian daisy</name>
    <name type="synonym">Chrysanthemum cinerariifolium</name>
    <dbReference type="NCBI Taxonomy" id="118510"/>
    <lineage>
        <taxon>Eukaryota</taxon>
        <taxon>Viridiplantae</taxon>
        <taxon>Streptophyta</taxon>
        <taxon>Embryophyta</taxon>
        <taxon>Tracheophyta</taxon>
        <taxon>Spermatophyta</taxon>
        <taxon>Magnoliopsida</taxon>
        <taxon>eudicotyledons</taxon>
        <taxon>Gunneridae</taxon>
        <taxon>Pentapetalae</taxon>
        <taxon>asterids</taxon>
        <taxon>campanulids</taxon>
        <taxon>Asterales</taxon>
        <taxon>Asteraceae</taxon>
        <taxon>Asteroideae</taxon>
        <taxon>Anthemideae</taxon>
        <taxon>Anthemidinae</taxon>
        <taxon>Tanacetum</taxon>
    </lineage>
</organism>